<protein>
    <submittedName>
        <fullName evidence="2">Pimeloyl-ACP methyl ester carboxylesterase</fullName>
    </submittedName>
</protein>
<dbReference type="STRING" id="1045774.SAMN05421872_101198"/>
<evidence type="ECO:0000259" key="1">
    <source>
        <dbReference type="Pfam" id="PF12697"/>
    </source>
</evidence>
<sequence length="344" mass="36378">MSVTRKILGAAAGAAGLAAAGTAVGVTRRRRSIARRDPDGTEFGSLRGTPTTVVASDGVPLHVEVDEADSELTVVFCHGYALNLDCWHFQRAACRRAGLRAVLYDQRSHGRSGRSDRGNATIEQLGTDLAQLLDEVVPDGPVVLVGHSMGGMTVVALAEERPELFGDRVVGVGLVATTAGGLDPSRLLLPFIPSRLGSGLTDGAVRTLARSHRTVDGLRRLGRSVATVATDVFAFGGPVPPAYVDFVDDMLSATPFEVVAEFFPSFRGLDKFDAVEVMGKVPTTIVCGTDDRLTSIGHSRKLHERIAGSRLLEVEGAGHMVMIESHDQVDAALEQLYAEAGAGR</sequence>
<dbReference type="OrthoDB" id="5422338at2"/>
<dbReference type="Proteomes" id="UP000199034">
    <property type="component" value="Unassembled WGS sequence"/>
</dbReference>
<evidence type="ECO:0000313" key="3">
    <source>
        <dbReference type="Proteomes" id="UP000199034"/>
    </source>
</evidence>
<organism evidence="2 3">
    <name type="scientific">Nocardioides lianchengensis</name>
    <dbReference type="NCBI Taxonomy" id="1045774"/>
    <lineage>
        <taxon>Bacteria</taxon>
        <taxon>Bacillati</taxon>
        <taxon>Actinomycetota</taxon>
        <taxon>Actinomycetes</taxon>
        <taxon>Propionibacteriales</taxon>
        <taxon>Nocardioidaceae</taxon>
        <taxon>Nocardioides</taxon>
    </lineage>
</organism>
<evidence type="ECO:0000313" key="2">
    <source>
        <dbReference type="EMBL" id="SDC06445.1"/>
    </source>
</evidence>
<dbReference type="PANTHER" id="PTHR43194:SF2">
    <property type="entry name" value="PEROXISOMAL MEMBRANE PROTEIN LPX1"/>
    <property type="match status" value="1"/>
</dbReference>
<proteinExistence type="predicted"/>
<gene>
    <name evidence="2" type="ORF">SAMN05421872_101198</name>
</gene>
<dbReference type="RefSeq" id="WP_090849861.1">
    <property type="nucleotide sequence ID" value="NZ_FMZM01000001.1"/>
</dbReference>
<dbReference type="InterPro" id="IPR029058">
    <property type="entry name" value="AB_hydrolase_fold"/>
</dbReference>
<dbReference type="InterPro" id="IPR050228">
    <property type="entry name" value="Carboxylesterase_BioH"/>
</dbReference>
<name>A0A1G6IKB4_9ACTN</name>
<dbReference type="Pfam" id="PF12697">
    <property type="entry name" value="Abhydrolase_6"/>
    <property type="match status" value="1"/>
</dbReference>
<dbReference type="GO" id="GO:0003824">
    <property type="term" value="F:catalytic activity"/>
    <property type="evidence" value="ECO:0007669"/>
    <property type="project" value="UniProtKB-ARBA"/>
</dbReference>
<reference evidence="2 3" key="1">
    <citation type="submission" date="2016-10" db="EMBL/GenBank/DDBJ databases">
        <authorList>
            <person name="de Groot N.N."/>
        </authorList>
    </citation>
    <scope>NUCLEOTIDE SEQUENCE [LARGE SCALE GENOMIC DNA]</scope>
    <source>
        <strain evidence="2 3">CGMCC 4.6858</strain>
    </source>
</reference>
<dbReference type="PANTHER" id="PTHR43194">
    <property type="entry name" value="HYDROLASE ALPHA/BETA FOLD FAMILY"/>
    <property type="match status" value="1"/>
</dbReference>
<keyword evidence="3" id="KW-1185">Reference proteome</keyword>
<dbReference type="InterPro" id="IPR000073">
    <property type="entry name" value="AB_hydrolase_1"/>
</dbReference>
<accession>A0A1G6IKB4</accession>
<dbReference type="EMBL" id="FMZM01000001">
    <property type="protein sequence ID" value="SDC06445.1"/>
    <property type="molecule type" value="Genomic_DNA"/>
</dbReference>
<dbReference type="SUPFAM" id="SSF53474">
    <property type="entry name" value="alpha/beta-Hydrolases"/>
    <property type="match status" value="1"/>
</dbReference>
<feature type="domain" description="AB hydrolase-1" evidence="1">
    <location>
        <begin position="74"/>
        <end position="330"/>
    </location>
</feature>
<dbReference type="AlphaFoldDB" id="A0A1G6IKB4"/>
<dbReference type="Gene3D" id="3.40.50.1820">
    <property type="entry name" value="alpha/beta hydrolase"/>
    <property type="match status" value="1"/>
</dbReference>